<dbReference type="RefSeq" id="WP_188549151.1">
    <property type="nucleotide sequence ID" value="NZ_BMFY01000001.1"/>
</dbReference>
<keyword evidence="1" id="KW-0472">Membrane</keyword>
<gene>
    <name evidence="2" type="ORF">GCM10011333_03120</name>
</gene>
<dbReference type="AlphaFoldDB" id="A0A8J2TVC1"/>
<keyword evidence="1" id="KW-0812">Transmembrane</keyword>
<feature type="transmembrane region" description="Helical" evidence="1">
    <location>
        <begin position="20"/>
        <end position="42"/>
    </location>
</feature>
<dbReference type="EMBL" id="BMFY01000001">
    <property type="protein sequence ID" value="GGA03742.1"/>
    <property type="molecule type" value="Genomic_DNA"/>
</dbReference>
<evidence type="ECO:0000313" key="3">
    <source>
        <dbReference type="Proteomes" id="UP000616114"/>
    </source>
</evidence>
<accession>A0A8J2TVC1</accession>
<comment type="caution">
    <text evidence="2">The sequence shown here is derived from an EMBL/GenBank/DDBJ whole genome shotgun (WGS) entry which is preliminary data.</text>
</comment>
<proteinExistence type="predicted"/>
<name>A0A8J2TVC1_9MICO</name>
<evidence type="ECO:0000256" key="1">
    <source>
        <dbReference type="SAM" id="Phobius"/>
    </source>
</evidence>
<reference evidence="2" key="1">
    <citation type="journal article" date="2014" name="Int. J. Syst. Evol. Microbiol.">
        <title>Complete genome sequence of Corynebacterium casei LMG S-19264T (=DSM 44701T), isolated from a smear-ripened cheese.</title>
        <authorList>
            <consortium name="US DOE Joint Genome Institute (JGI-PGF)"/>
            <person name="Walter F."/>
            <person name="Albersmeier A."/>
            <person name="Kalinowski J."/>
            <person name="Ruckert C."/>
        </authorList>
    </citation>
    <scope>NUCLEOTIDE SEQUENCE</scope>
    <source>
        <strain evidence="2">CGMCC 1.12785</strain>
    </source>
</reference>
<dbReference type="Proteomes" id="UP000616114">
    <property type="component" value="Unassembled WGS sequence"/>
</dbReference>
<keyword evidence="1" id="KW-1133">Transmembrane helix</keyword>
<feature type="transmembrane region" description="Helical" evidence="1">
    <location>
        <begin position="54"/>
        <end position="74"/>
    </location>
</feature>
<sequence length="198" mass="22083">MQVRRGKAPDSLELVTTAEFWPAMSAGFFAFFAALVWAPAGIGALQGYPLREAATGTQLSVLLFTAIGVFFVWFNGKWHLSGRAVLHSEEICQTQLRRWFGFVREDRRFAPADVETVLLRTARRTKPSDASIIALGVPQYVSEVSVRLRGGEEVLLGRGSKAIVPGRYTRAEDLPLTKEAARVAKLFRTTVERSVQRW</sequence>
<evidence type="ECO:0000313" key="2">
    <source>
        <dbReference type="EMBL" id="GGA03742.1"/>
    </source>
</evidence>
<protein>
    <submittedName>
        <fullName evidence="2">Uncharacterized protein</fullName>
    </submittedName>
</protein>
<reference evidence="2" key="2">
    <citation type="submission" date="2020-09" db="EMBL/GenBank/DDBJ databases">
        <authorList>
            <person name="Sun Q."/>
            <person name="Zhou Y."/>
        </authorList>
    </citation>
    <scope>NUCLEOTIDE SEQUENCE</scope>
    <source>
        <strain evidence="2">CGMCC 1.12785</strain>
    </source>
</reference>
<organism evidence="2 3">
    <name type="scientific">Sediminivirga luteola</name>
    <dbReference type="NCBI Taxonomy" id="1774748"/>
    <lineage>
        <taxon>Bacteria</taxon>
        <taxon>Bacillati</taxon>
        <taxon>Actinomycetota</taxon>
        <taxon>Actinomycetes</taxon>
        <taxon>Micrococcales</taxon>
        <taxon>Brevibacteriaceae</taxon>
        <taxon>Sediminivirga</taxon>
    </lineage>
</organism>
<keyword evidence="3" id="KW-1185">Reference proteome</keyword>